<keyword evidence="3" id="KW-0004">4Fe-4S</keyword>
<feature type="compositionally biased region" description="Basic and acidic residues" evidence="11">
    <location>
        <begin position="427"/>
        <end position="439"/>
    </location>
</feature>
<evidence type="ECO:0000256" key="3">
    <source>
        <dbReference type="ARBA" id="ARBA00022485"/>
    </source>
</evidence>
<dbReference type="Gene3D" id="3.20.20.70">
    <property type="entry name" value="Aldolase class I"/>
    <property type="match status" value="1"/>
</dbReference>
<evidence type="ECO:0000256" key="1">
    <source>
        <dbReference type="ARBA" id="ARBA00001966"/>
    </source>
</evidence>
<dbReference type="InterPro" id="IPR013785">
    <property type="entry name" value="Aldolase_TIM"/>
</dbReference>
<dbReference type="SFLD" id="SFLDS00029">
    <property type="entry name" value="Radical_SAM"/>
    <property type="match status" value="1"/>
</dbReference>
<feature type="region of interest" description="Disordered" evidence="11">
    <location>
        <begin position="394"/>
        <end position="439"/>
    </location>
</feature>
<keyword evidence="14" id="KW-1185">Reference proteome</keyword>
<dbReference type="InterPro" id="IPR058240">
    <property type="entry name" value="rSAM_sf"/>
</dbReference>
<sequence length="439" mass="48382">MPKRSLDKKSIWDVPSILSAFDSSGIKERHAVALWSFLLRHPDASPSDIPDFPKAALTVLGESFHRSTSFITSRKDSSRGDTTKLLLSLHDGMQVEAVIMKYEKERSLHPSEDEDDDIMSATTSQRTTRDGGSEVKHLPSRKSHKRSTLCVSSQVGCQMECTFCSTGTMGLKGDLSCGEIIEQLLHARSITDIRNVVFMGMGEPLNNYEAVRYAVRMMTDPRFFGLGKQQVTISTVGVIPRIRSLTNDLPGVGLALSLHAPTQELREQIVPSAKAYKLTKLMDAVLDFERRSGQRVFVEYVMLADVNDGEEVAHQLGTLLKEHNVLLNLIPWNPVYSPSSPHFSAPTRESVLRFQGIMRSNYAIMTTIRQEKGQDISGACGQLVIQQMAPSGVMMPHASSGDSRGLKATSSDSDAVESGSYAVDTPKTLDDIEDLGYRS</sequence>
<keyword evidence="8" id="KW-0479">Metal-binding</keyword>
<dbReference type="GO" id="GO:0051539">
    <property type="term" value="F:4 iron, 4 sulfur cluster binding"/>
    <property type="evidence" value="ECO:0007669"/>
    <property type="project" value="UniProtKB-KW"/>
</dbReference>
<comment type="subcellular location">
    <subcellularLocation>
        <location evidence="2">Cytoplasm</location>
    </subcellularLocation>
</comment>
<dbReference type="InterPro" id="IPR007197">
    <property type="entry name" value="rSAM"/>
</dbReference>
<dbReference type="PIRSF" id="PIRSF006004">
    <property type="entry name" value="CHP00048"/>
    <property type="match status" value="1"/>
</dbReference>
<dbReference type="Proteomes" id="UP000232323">
    <property type="component" value="Unassembled WGS sequence"/>
</dbReference>
<dbReference type="PROSITE" id="PS51918">
    <property type="entry name" value="RADICAL_SAM"/>
    <property type="match status" value="1"/>
</dbReference>
<protein>
    <recommendedName>
        <fullName evidence="12">Radical SAM core domain-containing protein</fullName>
    </recommendedName>
</protein>
<accession>A0A250WT03</accession>
<dbReference type="PANTHER" id="PTHR30544:SF8">
    <property type="entry name" value="RADICAL SAM SUPERFAMILY PROTEIN"/>
    <property type="match status" value="1"/>
</dbReference>
<gene>
    <name evidence="13" type="ORF">CEUSTIGMA_g1417.t1</name>
</gene>
<keyword evidence="6" id="KW-0808">Transferase</keyword>
<dbReference type="OrthoDB" id="204498at2759"/>
<dbReference type="SFLD" id="SFLDG01062">
    <property type="entry name" value="methyltransferase_(Class_A)"/>
    <property type="match status" value="1"/>
</dbReference>
<dbReference type="InterPro" id="IPR040072">
    <property type="entry name" value="Methyltransferase_A"/>
</dbReference>
<organism evidence="13 14">
    <name type="scientific">Chlamydomonas eustigma</name>
    <dbReference type="NCBI Taxonomy" id="1157962"/>
    <lineage>
        <taxon>Eukaryota</taxon>
        <taxon>Viridiplantae</taxon>
        <taxon>Chlorophyta</taxon>
        <taxon>core chlorophytes</taxon>
        <taxon>Chlorophyceae</taxon>
        <taxon>CS clade</taxon>
        <taxon>Chlamydomonadales</taxon>
        <taxon>Chlamydomonadaceae</taxon>
        <taxon>Chlamydomonas</taxon>
    </lineage>
</organism>
<dbReference type="GO" id="GO:0030488">
    <property type="term" value="P:tRNA methylation"/>
    <property type="evidence" value="ECO:0007669"/>
    <property type="project" value="TreeGrafter"/>
</dbReference>
<feature type="compositionally biased region" description="Basic and acidic residues" evidence="11">
    <location>
        <begin position="127"/>
        <end position="137"/>
    </location>
</feature>
<evidence type="ECO:0000313" key="13">
    <source>
        <dbReference type="EMBL" id="GAX73967.1"/>
    </source>
</evidence>
<dbReference type="PANTHER" id="PTHR30544">
    <property type="entry name" value="23S RRNA METHYLTRANSFERASE"/>
    <property type="match status" value="1"/>
</dbReference>
<dbReference type="STRING" id="1157962.A0A250WT03"/>
<evidence type="ECO:0000256" key="6">
    <source>
        <dbReference type="ARBA" id="ARBA00022679"/>
    </source>
</evidence>
<dbReference type="AlphaFoldDB" id="A0A250WT03"/>
<evidence type="ECO:0000256" key="5">
    <source>
        <dbReference type="ARBA" id="ARBA00022603"/>
    </source>
</evidence>
<dbReference type="Pfam" id="PF04055">
    <property type="entry name" value="Radical_SAM"/>
    <property type="match status" value="1"/>
</dbReference>
<evidence type="ECO:0000256" key="10">
    <source>
        <dbReference type="ARBA" id="ARBA00023014"/>
    </source>
</evidence>
<dbReference type="CDD" id="cd01335">
    <property type="entry name" value="Radical_SAM"/>
    <property type="match status" value="1"/>
</dbReference>
<dbReference type="GO" id="GO:0008173">
    <property type="term" value="F:RNA methyltransferase activity"/>
    <property type="evidence" value="ECO:0007669"/>
    <property type="project" value="InterPro"/>
</dbReference>
<keyword evidence="5" id="KW-0489">Methyltransferase</keyword>
<keyword evidence="10" id="KW-0411">Iron-sulfur</keyword>
<dbReference type="EMBL" id="BEGY01000005">
    <property type="protein sequence ID" value="GAX73967.1"/>
    <property type="molecule type" value="Genomic_DNA"/>
</dbReference>
<comment type="cofactor">
    <cofactor evidence="1">
        <name>[4Fe-4S] cluster</name>
        <dbReference type="ChEBI" id="CHEBI:49883"/>
    </cofactor>
</comment>
<dbReference type="GO" id="GO:0070475">
    <property type="term" value="P:rRNA base methylation"/>
    <property type="evidence" value="ECO:0007669"/>
    <property type="project" value="TreeGrafter"/>
</dbReference>
<evidence type="ECO:0000313" key="14">
    <source>
        <dbReference type="Proteomes" id="UP000232323"/>
    </source>
</evidence>
<dbReference type="FunFam" id="3.20.20.70:FF:000164">
    <property type="entry name" value="23S rRNA methyltransferase"/>
    <property type="match status" value="1"/>
</dbReference>
<keyword evidence="7" id="KW-0949">S-adenosyl-L-methionine</keyword>
<keyword evidence="9" id="KW-0408">Iron</keyword>
<feature type="region of interest" description="Disordered" evidence="11">
    <location>
        <begin position="107"/>
        <end position="141"/>
    </location>
</feature>
<evidence type="ECO:0000256" key="11">
    <source>
        <dbReference type="SAM" id="MobiDB-lite"/>
    </source>
</evidence>
<dbReference type="GO" id="GO:0005737">
    <property type="term" value="C:cytoplasm"/>
    <property type="evidence" value="ECO:0007669"/>
    <property type="project" value="UniProtKB-SubCell"/>
</dbReference>
<reference evidence="13 14" key="1">
    <citation type="submission" date="2017-08" db="EMBL/GenBank/DDBJ databases">
        <title>Acidophilic green algal genome provides insights into adaptation to an acidic environment.</title>
        <authorList>
            <person name="Hirooka S."/>
            <person name="Hirose Y."/>
            <person name="Kanesaki Y."/>
            <person name="Higuchi S."/>
            <person name="Fujiwara T."/>
            <person name="Onuma R."/>
            <person name="Era A."/>
            <person name="Ohbayashi R."/>
            <person name="Uzuka A."/>
            <person name="Nozaki H."/>
            <person name="Yoshikawa H."/>
            <person name="Miyagishima S.Y."/>
        </authorList>
    </citation>
    <scope>NUCLEOTIDE SEQUENCE [LARGE SCALE GENOMIC DNA]</scope>
    <source>
        <strain evidence="13 14">NIES-2499</strain>
    </source>
</reference>
<dbReference type="GO" id="GO:0046872">
    <property type="term" value="F:metal ion binding"/>
    <property type="evidence" value="ECO:0007669"/>
    <property type="project" value="UniProtKB-KW"/>
</dbReference>
<evidence type="ECO:0000256" key="8">
    <source>
        <dbReference type="ARBA" id="ARBA00022723"/>
    </source>
</evidence>
<dbReference type="InterPro" id="IPR004383">
    <property type="entry name" value="rRNA_lsu_MTrfase_RlmN/Cfr"/>
</dbReference>
<dbReference type="SFLD" id="SFLDF00275">
    <property type="entry name" value="adenosine_C2_methyltransferase"/>
    <property type="match status" value="1"/>
</dbReference>
<evidence type="ECO:0000256" key="4">
    <source>
        <dbReference type="ARBA" id="ARBA00022490"/>
    </source>
</evidence>
<name>A0A250WT03_9CHLO</name>
<evidence type="ECO:0000256" key="7">
    <source>
        <dbReference type="ARBA" id="ARBA00022691"/>
    </source>
</evidence>
<comment type="caution">
    <text evidence="13">The sequence shown here is derived from an EMBL/GenBank/DDBJ whole genome shotgun (WGS) entry which is preliminary data.</text>
</comment>
<proteinExistence type="predicted"/>
<keyword evidence="4" id="KW-0963">Cytoplasm</keyword>
<evidence type="ECO:0000259" key="12">
    <source>
        <dbReference type="PROSITE" id="PS51918"/>
    </source>
</evidence>
<evidence type="ECO:0000256" key="9">
    <source>
        <dbReference type="ARBA" id="ARBA00023004"/>
    </source>
</evidence>
<evidence type="ECO:0000256" key="2">
    <source>
        <dbReference type="ARBA" id="ARBA00004496"/>
    </source>
</evidence>
<feature type="domain" description="Radical SAM core" evidence="12">
    <location>
        <begin position="143"/>
        <end position="375"/>
    </location>
</feature>
<dbReference type="SUPFAM" id="SSF102114">
    <property type="entry name" value="Radical SAM enzymes"/>
    <property type="match status" value="1"/>
</dbReference>